<evidence type="ECO:0000259" key="1">
    <source>
        <dbReference type="PROSITE" id="PS51688"/>
    </source>
</evidence>
<dbReference type="RefSeq" id="WP_038536214.1">
    <property type="nucleotide sequence ID" value="NZ_CP009223.1"/>
</dbReference>
<dbReference type="NCBIfam" id="TIGR01665">
    <property type="entry name" value="put_anti_recept"/>
    <property type="match status" value="1"/>
</dbReference>
<dbReference type="InterPro" id="IPR012892">
    <property type="entry name" value="Gp58"/>
</dbReference>
<reference evidence="2 3" key="1">
    <citation type="journal article" date="2014" name="Genome Announc.">
        <title>Complete Genome Sequences of Fish Pathogenic Weissella ceti Strains WS74 and WS105.</title>
        <authorList>
            <person name="Figueiredo H.C."/>
            <person name="Leal C.A."/>
            <person name="Dorella F.A."/>
            <person name="Carvalho A.F."/>
            <person name="Soares S.C."/>
            <person name="Pereira F.L."/>
            <person name="Azevedo V.A."/>
        </authorList>
    </citation>
    <scope>NUCLEOTIDE SEQUENCE [LARGE SCALE GENOMIC DNA]</scope>
    <source>
        <strain evidence="2 3">WS74</strain>
    </source>
</reference>
<proteinExistence type="predicted"/>
<organism evidence="2 3">
    <name type="scientific">Weissella ceti</name>
    <dbReference type="NCBI Taxonomy" id="759620"/>
    <lineage>
        <taxon>Bacteria</taxon>
        <taxon>Bacillati</taxon>
        <taxon>Bacillota</taxon>
        <taxon>Bacilli</taxon>
        <taxon>Lactobacillales</taxon>
        <taxon>Lactobacillaceae</taxon>
        <taxon>Weissella</taxon>
    </lineage>
</organism>
<dbReference type="AlphaFoldDB" id="A0A088GHB4"/>
<dbReference type="InterPro" id="IPR007119">
    <property type="entry name" value="Phage_tail_spike_N"/>
</dbReference>
<accession>A0A088GHB4</accession>
<reference evidence="3" key="2">
    <citation type="submission" date="2014-08" db="EMBL/GenBank/DDBJ databases">
        <title>Complete genome of Weissella ceti strain WS74 isolated from diseased rainbow trout in Brazil.</title>
        <authorList>
            <person name="Figueiredo H.C.P."/>
            <person name="Leal C.A.G."/>
            <person name="Pereira F.L."/>
            <person name="Soares S.C."/>
            <person name="Dorella F.A."/>
            <person name="Carvalho A.F."/>
            <person name="Azevedo V.A.C."/>
        </authorList>
    </citation>
    <scope>NUCLEOTIDE SEQUENCE [LARGE SCALE GENOMIC DNA]</scope>
    <source>
        <strain evidence="3">WS74</strain>
    </source>
</reference>
<keyword evidence="3" id="KW-1185">Reference proteome</keyword>
<dbReference type="Proteomes" id="UP000029079">
    <property type="component" value="Chromosome"/>
</dbReference>
<protein>
    <recommendedName>
        <fullName evidence="1">Peptidase S74 domain-containing protein</fullName>
    </recommendedName>
</protein>
<dbReference type="InterPro" id="IPR010572">
    <property type="entry name" value="Tail_dom"/>
</dbReference>
<gene>
    <name evidence="2" type="ORF">WS74_0808</name>
</gene>
<dbReference type="EMBL" id="CP009223">
    <property type="protein sequence ID" value="AIM63060.1"/>
    <property type="molecule type" value="Genomic_DNA"/>
</dbReference>
<evidence type="ECO:0000313" key="3">
    <source>
        <dbReference type="Proteomes" id="UP000029079"/>
    </source>
</evidence>
<dbReference type="PROSITE" id="PS51688">
    <property type="entry name" value="ICA"/>
    <property type="match status" value="1"/>
</dbReference>
<dbReference type="STRING" id="759620.WS105_0607"/>
<dbReference type="KEGG" id="wct:WS74_0808"/>
<dbReference type="InterPro" id="IPR030392">
    <property type="entry name" value="S74_ICA"/>
</dbReference>
<feature type="domain" description="Peptidase S74" evidence="1">
    <location>
        <begin position="1061"/>
        <end position="1159"/>
    </location>
</feature>
<name>A0A088GHB4_9LACO</name>
<sequence>MTPILFDSTAIDFNTNGLGTLPELYDVDIEEQRNGLFQLSARYPTSGVRYEDISEGKIVLAKPNPTGDLHAFRIVVSEINTSGHYLDIEADSITYDLAKNLVKNISLEGDGETVMRMLEKATMHKHLFSLYSDIKHVSRTTFEYVNPMEAIAGVQGSFLQLWGGEMKRENRKVSMLTRRGRDNVTSFRLGKNIKGLKYSVDTGSLVTQIVPTVTVQSGNKDRFIEGKTVTSQFVNNYPIIYTHNVDVSEHVSFPEDASDAVIKKKIDEYAADWFTKSQNTGKDKPKVSIDIDVLSLQDSSNYQDKFKDLETVELTDTVTVYVPEYKINVTAIVNELHYDPIQERVTKLVVGVAKMSFASANKNKLDEMNNKITQVQRDAIDAARSADGKSTNYYGRSKPTHPQAGDLWYWTDGVDSGIRIFKNGQWVDLVDTKTEKRIDSAVDDAKKAAKDYTDKLNQENREKTDEAIKEVQDGLDEVQPKIDEAKDSVLNDVNKAIGVVDVKVNSITSIVNNPSTGLQATRVQLDNAIQQEIKNRITGDSNTLTQANNFTSSQIQSSETGMKSALTQTSDSIMATINALNQVVDSSLVSGLDLWRDTNINDETQATSKWFLSAENSYEGTPSMGINTKGEGNAYYYKSSQLIPVTAFSSRTVYTSVDIKPISFGDPTNSYMHIYFNEYDKNGKYIVGTNTSISGLMNANSTNFLGKWSQRRKTVSLNADTVWVKIRYQMRGDGEAYVARPYIGSSELPAGMYVAGPVSNTSTQLQLFKDNFALGIKDNTGELISGINGDTSGLVIAGKKLVINSDTTVTGDFYAKGGNFKNLNASNMTAGTLNAATVNLINLNASNITTGIIRGPNLDINLNNGLVTFQKGRLYSTTGTIDMNIDQGYLSVANNNTSTGNNVLIRNGEIAFTQPNIFDPSKDPYLRISNTFVGSSFASGALQAKYGFELNVKGYESSIVDMGVQSLAGIKFGKGNSGNLEKTLVGGGNQGVKISGGSATTGMLKSSPSIYVGSNQGGDKAGNRVLVQAEFFNSQPTYAKTSSNGANVYVASDGALVRSTSARKYKTNIKHDVPIVDSEKLLDVPLSTWDDIAELKTTGKSDRYFGMIAEDLADVGLDYLVTHGDDGQIEGIEYARVALLLVPLVKQLQQEINELKKDKETA</sequence>
<dbReference type="Pfam" id="PF06605">
    <property type="entry name" value="Prophage_tail"/>
    <property type="match status" value="1"/>
</dbReference>
<dbReference type="Pfam" id="PF07902">
    <property type="entry name" value="Gp58"/>
    <property type="match status" value="1"/>
</dbReference>
<evidence type="ECO:0000313" key="2">
    <source>
        <dbReference type="EMBL" id="AIM63060.1"/>
    </source>
</evidence>